<evidence type="ECO:0000256" key="5">
    <source>
        <dbReference type="ARBA" id="ARBA00023163"/>
    </source>
</evidence>
<dbReference type="GO" id="GO:0003677">
    <property type="term" value="F:DNA binding"/>
    <property type="evidence" value="ECO:0007669"/>
    <property type="project" value="UniProtKB-KW"/>
</dbReference>
<comment type="similarity">
    <text evidence="7">Belongs to the AP2/ERF transcription factor family. ERF subfamily.</text>
</comment>
<keyword evidence="5" id="KW-0804">Transcription</keyword>
<dbReference type="KEGG" id="rsz:108816482"/>
<keyword evidence="2" id="KW-0805">Transcription regulation</keyword>
<reference evidence="11" key="2">
    <citation type="submission" date="2025-08" db="UniProtKB">
        <authorList>
            <consortium name="RefSeq"/>
        </authorList>
    </citation>
    <scope>IDENTIFICATION</scope>
    <source>
        <tissue evidence="11">Leaf</tissue>
    </source>
</reference>
<organism evidence="10 11">
    <name type="scientific">Raphanus sativus</name>
    <name type="common">Radish</name>
    <name type="synonym">Raphanus raphanistrum var. sativus</name>
    <dbReference type="NCBI Taxonomy" id="3726"/>
    <lineage>
        <taxon>Eukaryota</taxon>
        <taxon>Viridiplantae</taxon>
        <taxon>Streptophyta</taxon>
        <taxon>Embryophyta</taxon>
        <taxon>Tracheophyta</taxon>
        <taxon>Spermatophyta</taxon>
        <taxon>Magnoliopsida</taxon>
        <taxon>eudicotyledons</taxon>
        <taxon>Gunneridae</taxon>
        <taxon>Pentapetalae</taxon>
        <taxon>rosids</taxon>
        <taxon>malvids</taxon>
        <taxon>Brassicales</taxon>
        <taxon>Brassicaceae</taxon>
        <taxon>Brassiceae</taxon>
        <taxon>Raphanus</taxon>
    </lineage>
</organism>
<keyword evidence="6" id="KW-0539">Nucleus</keyword>
<dbReference type="RefSeq" id="XP_018444562.1">
    <property type="nucleotide sequence ID" value="XM_018589060.2"/>
</dbReference>
<keyword evidence="10" id="KW-1185">Reference proteome</keyword>
<evidence type="ECO:0000256" key="7">
    <source>
        <dbReference type="ARBA" id="ARBA00024343"/>
    </source>
</evidence>
<protein>
    <submittedName>
        <fullName evidence="11">Ethylene-responsive transcription factor ERF035-like</fullName>
    </submittedName>
</protein>
<evidence type="ECO:0000256" key="2">
    <source>
        <dbReference type="ARBA" id="ARBA00023015"/>
    </source>
</evidence>
<dbReference type="PANTHER" id="PTHR31985:SF300">
    <property type="entry name" value="ETHYLENE-RESPONSIVE TRANSCRIPTION FACTOR ERF035"/>
    <property type="match status" value="1"/>
</dbReference>
<evidence type="ECO:0000256" key="6">
    <source>
        <dbReference type="ARBA" id="ARBA00023242"/>
    </source>
</evidence>
<accession>A0A6J0K996</accession>
<proteinExistence type="inferred from homology"/>
<evidence type="ECO:0000256" key="4">
    <source>
        <dbReference type="ARBA" id="ARBA00023159"/>
    </source>
</evidence>
<dbReference type="CDD" id="cd00018">
    <property type="entry name" value="AP2"/>
    <property type="match status" value="1"/>
</dbReference>
<evidence type="ECO:0000256" key="8">
    <source>
        <dbReference type="SAM" id="MobiDB-lite"/>
    </source>
</evidence>
<sequence length="241" mass="26627">MEKQINVGSNATDHQEDNNASVITTSTVASSGSWSSKRSLLQDTEAGGKRRKSNGGSNNKNPASYRGVRKRSWGKWVSEIREPKKKSRIWLGTYPTAEMAARAHDVAALAIKGNSGYLNFPELSGLLPRPVSCSPKDIQAAAAKAAEIIWQGSVIDEKLANELSHSELSTAQSSTSSSFVFSSDTLDTLSTDKEINEERVFDLPDLFTEGFMNHNDSFRYYESTTTWQLYGEDVEFAWLDD</sequence>
<dbReference type="AlphaFoldDB" id="A0A6J0K996"/>
<dbReference type="Pfam" id="PF00847">
    <property type="entry name" value="AP2"/>
    <property type="match status" value="1"/>
</dbReference>
<dbReference type="Proteomes" id="UP000504610">
    <property type="component" value="Chromosome 7"/>
</dbReference>
<evidence type="ECO:0000313" key="10">
    <source>
        <dbReference type="Proteomes" id="UP000504610"/>
    </source>
</evidence>
<evidence type="ECO:0000313" key="11">
    <source>
        <dbReference type="RefSeq" id="XP_018444562.1"/>
    </source>
</evidence>
<keyword evidence="3" id="KW-0238">DNA-binding</keyword>
<dbReference type="GO" id="GO:0003700">
    <property type="term" value="F:DNA-binding transcription factor activity"/>
    <property type="evidence" value="ECO:0007669"/>
    <property type="project" value="InterPro"/>
</dbReference>
<evidence type="ECO:0000256" key="1">
    <source>
        <dbReference type="ARBA" id="ARBA00004123"/>
    </source>
</evidence>
<feature type="compositionally biased region" description="Low complexity" evidence="8">
    <location>
        <begin position="20"/>
        <end position="39"/>
    </location>
</feature>
<feature type="compositionally biased region" description="Polar residues" evidence="8">
    <location>
        <begin position="1"/>
        <end position="12"/>
    </location>
</feature>
<name>A0A6J0K996_RAPSA</name>
<dbReference type="InterPro" id="IPR051032">
    <property type="entry name" value="AP2/ERF_TF_ERF_subfamily"/>
</dbReference>
<dbReference type="SUPFAM" id="SSF54171">
    <property type="entry name" value="DNA-binding domain"/>
    <property type="match status" value="1"/>
</dbReference>
<evidence type="ECO:0000256" key="3">
    <source>
        <dbReference type="ARBA" id="ARBA00023125"/>
    </source>
</evidence>
<reference evidence="10" key="1">
    <citation type="journal article" date="2019" name="Database">
        <title>The radish genome database (RadishGD): an integrated information resource for radish genomics.</title>
        <authorList>
            <person name="Yu H.J."/>
            <person name="Baek S."/>
            <person name="Lee Y.J."/>
            <person name="Cho A."/>
            <person name="Mun J.H."/>
        </authorList>
    </citation>
    <scope>NUCLEOTIDE SEQUENCE [LARGE SCALE GENOMIC DNA]</scope>
    <source>
        <strain evidence="10">cv. WK10039</strain>
    </source>
</reference>
<dbReference type="InterPro" id="IPR036955">
    <property type="entry name" value="AP2/ERF_dom_sf"/>
</dbReference>
<dbReference type="SMART" id="SM00380">
    <property type="entry name" value="AP2"/>
    <property type="match status" value="1"/>
</dbReference>
<dbReference type="InterPro" id="IPR016177">
    <property type="entry name" value="DNA-bd_dom_sf"/>
</dbReference>
<dbReference type="PANTHER" id="PTHR31985">
    <property type="entry name" value="ETHYLENE-RESPONSIVE TRANSCRIPTION FACTOR ERF042-RELATED"/>
    <property type="match status" value="1"/>
</dbReference>
<evidence type="ECO:0000259" key="9">
    <source>
        <dbReference type="PROSITE" id="PS51032"/>
    </source>
</evidence>
<feature type="region of interest" description="Disordered" evidence="8">
    <location>
        <begin position="1"/>
        <end position="68"/>
    </location>
</feature>
<dbReference type="PROSITE" id="PS51032">
    <property type="entry name" value="AP2_ERF"/>
    <property type="match status" value="1"/>
</dbReference>
<dbReference type="PRINTS" id="PR00367">
    <property type="entry name" value="ETHRSPELEMNT"/>
</dbReference>
<dbReference type="FunFam" id="3.30.730.10:FF:000001">
    <property type="entry name" value="Ethylene-responsive transcription factor 2"/>
    <property type="match status" value="1"/>
</dbReference>
<dbReference type="GO" id="GO:0005634">
    <property type="term" value="C:nucleus"/>
    <property type="evidence" value="ECO:0007669"/>
    <property type="project" value="UniProtKB-SubCell"/>
</dbReference>
<dbReference type="InterPro" id="IPR001471">
    <property type="entry name" value="AP2/ERF_dom"/>
</dbReference>
<dbReference type="GeneID" id="108816482"/>
<feature type="domain" description="AP2/ERF" evidence="9">
    <location>
        <begin position="64"/>
        <end position="121"/>
    </location>
</feature>
<dbReference type="OrthoDB" id="1932364at2759"/>
<comment type="subcellular location">
    <subcellularLocation>
        <location evidence="1">Nucleus</location>
    </subcellularLocation>
</comment>
<gene>
    <name evidence="11" type="primary">LOC108816482</name>
</gene>
<keyword evidence="4" id="KW-0010">Activator</keyword>
<dbReference type="Gene3D" id="3.30.730.10">
    <property type="entry name" value="AP2/ERF domain"/>
    <property type="match status" value="1"/>
</dbReference>